<dbReference type="Pfam" id="PF04328">
    <property type="entry name" value="Sel_put"/>
    <property type="match status" value="1"/>
</dbReference>
<proteinExistence type="predicted"/>
<dbReference type="PANTHER" id="PTHR38453">
    <property type="entry name" value="CYTOPLASMIC PROTEIN-RELATED"/>
    <property type="match status" value="1"/>
</dbReference>
<evidence type="ECO:0000313" key="1">
    <source>
        <dbReference type="EMBL" id="KGQ18661.1"/>
    </source>
</evidence>
<comment type="caution">
    <text evidence="1">The sequence shown here is derived from an EMBL/GenBank/DDBJ whole genome shotgun (WGS) entry which is preliminary data.</text>
</comment>
<accession>A0A0A2WEQ2</accession>
<name>A0A0A2WEQ2_9GAMM</name>
<dbReference type="Proteomes" id="UP000030518">
    <property type="component" value="Unassembled WGS sequence"/>
</dbReference>
<dbReference type="STRING" id="1300345.LF41_691"/>
<sequence length="70" mass="7923">MWRSMRLVEQLREAWSAAKATARLAIGLPDYDAYVAHVRAQHPGATPMAREAFAVERMEARYGKGRSRCC</sequence>
<gene>
    <name evidence="1" type="ORF">LF41_691</name>
</gene>
<dbReference type="PANTHER" id="PTHR38453:SF1">
    <property type="entry name" value="CYTOPLASMIC PROTEIN"/>
    <property type="match status" value="1"/>
</dbReference>
<evidence type="ECO:0000313" key="2">
    <source>
        <dbReference type="Proteomes" id="UP000030518"/>
    </source>
</evidence>
<dbReference type="AlphaFoldDB" id="A0A0A2WEQ2"/>
<keyword evidence="2" id="KW-1185">Reference proteome</keyword>
<dbReference type="eggNOG" id="COG2879">
    <property type="taxonomic scope" value="Bacteria"/>
</dbReference>
<dbReference type="InterPro" id="IPR007423">
    <property type="entry name" value="Sel_put"/>
</dbReference>
<dbReference type="RefSeq" id="WP_237577740.1">
    <property type="nucleotide sequence ID" value="NZ_JRKJ01000018.1"/>
</dbReference>
<dbReference type="PATRIC" id="fig|1300345.3.peg.2353"/>
<protein>
    <submittedName>
        <fullName evidence="1">DUF466 domain containing protein</fullName>
    </submittedName>
</protein>
<organism evidence="1 2">
    <name type="scientific">Lysobacter dokdonensis DS-58</name>
    <dbReference type="NCBI Taxonomy" id="1300345"/>
    <lineage>
        <taxon>Bacteria</taxon>
        <taxon>Pseudomonadati</taxon>
        <taxon>Pseudomonadota</taxon>
        <taxon>Gammaproteobacteria</taxon>
        <taxon>Lysobacterales</taxon>
        <taxon>Lysobacteraceae</taxon>
        <taxon>Noviluteimonas</taxon>
    </lineage>
</organism>
<dbReference type="EMBL" id="JRKJ01000018">
    <property type="protein sequence ID" value="KGQ18661.1"/>
    <property type="molecule type" value="Genomic_DNA"/>
</dbReference>
<reference evidence="1 2" key="1">
    <citation type="submission" date="2014-09" db="EMBL/GenBank/DDBJ databases">
        <title>Genome sequences of Lysobacter dokdonensis DS-58.</title>
        <authorList>
            <person name="Kim J.F."/>
            <person name="Kwak M.-J."/>
        </authorList>
    </citation>
    <scope>NUCLEOTIDE SEQUENCE [LARGE SCALE GENOMIC DNA]</scope>
    <source>
        <strain evidence="1 2">DS-58</strain>
    </source>
</reference>